<dbReference type="AlphaFoldDB" id="A0A5R9DT07"/>
<evidence type="ECO:0000259" key="1">
    <source>
        <dbReference type="Pfam" id="PF22740"/>
    </source>
</evidence>
<gene>
    <name evidence="2" type="ORF">FEF34_40540</name>
</gene>
<protein>
    <recommendedName>
        <fullName evidence="1">RapZ C-terminal domain-containing protein</fullName>
    </recommendedName>
</protein>
<name>A0A5R9DT07_9ACTN</name>
<feature type="domain" description="RapZ C-terminal" evidence="1">
    <location>
        <begin position="4"/>
        <end position="122"/>
    </location>
</feature>
<dbReference type="EMBL" id="VAWE01000005">
    <property type="protein sequence ID" value="TLQ38769.1"/>
    <property type="molecule type" value="Genomic_DNA"/>
</dbReference>
<dbReference type="InterPro" id="IPR005337">
    <property type="entry name" value="RapZ-like"/>
</dbReference>
<dbReference type="PANTHER" id="PTHR30448">
    <property type="entry name" value="RNASE ADAPTER PROTEIN RAPZ"/>
    <property type="match status" value="1"/>
</dbReference>
<evidence type="ECO:0000313" key="2">
    <source>
        <dbReference type="EMBL" id="TLQ38769.1"/>
    </source>
</evidence>
<reference evidence="2 3" key="1">
    <citation type="submission" date="2019-05" db="EMBL/GenBank/DDBJ databases">
        <title>Streptomyces marianii sp. nov., a novel marine actinomycete from southern coast of India.</title>
        <authorList>
            <person name="Iniyan A.M."/>
            <person name="Wink J."/>
            <person name="Ramprasad E."/>
            <person name="Ramana C.V."/>
            <person name="Bunk B."/>
            <person name="Sproer C."/>
            <person name="Joseph F.-J.R.S."/>
            <person name="Vincent S.G.P."/>
        </authorList>
    </citation>
    <scope>NUCLEOTIDE SEQUENCE [LARGE SCALE GENOMIC DNA]</scope>
    <source>
        <strain evidence="2 3">ICN19</strain>
    </source>
</reference>
<dbReference type="PANTHER" id="PTHR30448:SF0">
    <property type="entry name" value="RNASE ADAPTER PROTEIN RAPZ"/>
    <property type="match status" value="1"/>
</dbReference>
<dbReference type="InterPro" id="IPR053931">
    <property type="entry name" value="RapZ_C"/>
</dbReference>
<keyword evidence="3" id="KW-1185">Reference proteome</keyword>
<accession>A0A5R9DT07</accession>
<organism evidence="2 3">
    <name type="scientific">Streptomyces marianii</name>
    <dbReference type="NCBI Taxonomy" id="1817406"/>
    <lineage>
        <taxon>Bacteria</taxon>
        <taxon>Bacillati</taxon>
        <taxon>Actinomycetota</taxon>
        <taxon>Actinomycetes</taxon>
        <taxon>Kitasatosporales</taxon>
        <taxon>Streptomycetaceae</taxon>
        <taxon>Streptomyces</taxon>
    </lineage>
</organism>
<evidence type="ECO:0000313" key="3">
    <source>
        <dbReference type="Proteomes" id="UP000305921"/>
    </source>
</evidence>
<comment type="caution">
    <text evidence="2">The sequence shown here is derived from an EMBL/GenBank/DDBJ whole genome shotgun (WGS) entry which is preliminary data.</text>
</comment>
<dbReference type="OrthoDB" id="3217588at2"/>
<sequence>MNPIMLTSFGYLHLPTDADGHPVPPTADRIEDVRERLRDPAAARDILDLDGRDPRVQAVVLATPGATELLDNLTAYALLPAGPRHIAIGCAGGKHRACALVELLAQRLLQRDVPVAVEHRHAHLPRVLKASR</sequence>
<proteinExistence type="predicted"/>
<dbReference type="Proteomes" id="UP000305921">
    <property type="component" value="Unassembled WGS sequence"/>
</dbReference>
<dbReference type="GO" id="GO:0005524">
    <property type="term" value="F:ATP binding"/>
    <property type="evidence" value="ECO:0007669"/>
    <property type="project" value="InterPro"/>
</dbReference>
<dbReference type="Pfam" id="PF22740">
    <property type="entry name" value="PapZ_C"/>
    <property type="match status" value="1"/>
</dbReference>